<organism evidence="1 2">
    <name type="scientific">Henosepilachna vigintioctopunctata</name>
    <dbReference type="NCBI Taxonomy" id="420089"/>
    <lineage>
        <taxon>Eukaryota</taxon>
        <taxon>Metazoa</taxon>
        <taxon>Ecdysozoa</taxon>
        <taxon>Arthropoda</taxon>
        <taxon>Hexapoda</taxon>
        <taxon>Insecta</taxon>
        <taxon>Pterygota</taxon>
        <taxon>Neoptera</taxon>
        <taxon>Endopterygota</taxon>
        <taxon>Coleoptera</taxon>
        <taxon>Polyphaga</taxon>
        <taxon>Cucujiformia</taxon>
        <taxon>Coccinelloidea</taxon>
        <taxon>Coccinellidae</taxon>
        <taxon>Epilachninae</taxon>
        <taxon>Epilachnini</taxon>
        <taxon>Henosepilachna</taxon>
    </lineage>
</organism>
<evidence type="ECO:0000313" key="2">
    <source>
        <dbReference type="Proteomes" id="UP001431783"/>
    </source>
</evidence>
<accession>A0AAW1ULU4</accession>
<comment type="caution">
    <text evidence="1">The sequence shown here is derived from an EMBL/GenBank/DDBJ whole genome shotgun (WGS) entry which is preliminary data.</text>
</comment>
<gene>
    <name evidence="1" type="ORF">WA026_017284</name>
</gene>
<evidence type="ECO:0000313" key="1">
    <source>
        <dbReference type="EMBL" id="KAK9881766.1"/>
    </source>
</evidence>
<dbReference type="AlphaFoldDB" id="A0AAW1ULU4"/>
<reference evidence="1 2" key="1">
    <citation type="submission" date="2023-03" db="EMBL/GenBank/DDBJ databases">
        <title>Genome insight into feeding habits of ladybird beetles.</title>
        <authorList>
            <person name="Li H.-S."/>
            <person name="Huang Y.-H."/>
            <person name="Pang H."/>
        </authorList>
    </citation>
    <scope>NUCLEOTIDE SEQUENCE [LARGE SCALE GENOMIC DNA]</scope>
    <source>
        <strain evidence="1">SYSU_2023b</strain>
        <tissue evidence="1">Whole body</tissue>
    </source>
</reference>
<dbReference type="EMBL" id="JARQZJ010000070">
    <property type="protein sequence ID" value="KAK9881766.1"/>
    <property type="molecule type" value="Genomic_DNA"/>
</dbReference>
<name>A0AAW1ULU4_9CUCU</name>
<protein>
    <submittedName>
        <fullName evidence="1">Uncharacterized protein</fullName>
    </submittedName>
</protein>
<keyword evidence="2" id="KW-1185">Reference proteome</keyword>
<dbReference type="Proteomes" id="UP001431783">
    <property type="component" value="Unassembled WGS sequence"/>
</dbReference>
<proteinExistence type="predicted"/>
<sequence>MCTVLNQLKGVINQIDDGCCVPMCCQQPCPPQQCPMVGCMPFAQVLISRPPPILAPTRPQPVVPLKLPCAPPAAPRRMTEEEALQWRYSNFYNNYNIDWHSEGLSCKKEKPKCRAPPGTMTVTGEDPCCPETPKKCEEDYCPTGFKTCSMRLTPPPCWDPCGVWCAEIQKCPPKPRKKVSYWYTPGPCTRPCCLHWKPKEGPCLYDAPCKAHCYNHPPGIKPLRKYPCP</sequence>